<dbReference type="Pfam" id="PF24389">
    <property type="entry name" value="ORC-CDC6-like"/>
    <property type="match status" value="2"/>
</dbReference>
<gene>
    <name evidence="2" type="ORF">ACS15_2940</name>
</gene>
<protein>
    <submittedName>
        <fullName evidence="2">Tyrosine kinase family protein</fullName>
    </submittedName>
</protein>
<feature type="domain" description="Protein kinase" evidence="1">
    <location>
        <begin position="65"/>
        <end position="444"/>
    </location>
</feature>
<dbReference type="Gene3D" id="1.10.510.10">
    <property type="entry name" value="Transferase(Phosphotransferase) domain 1"/>
    <property type="match status" value="1"/>
</dbReference>
<dbReference type="SUPFAM" id="SSF56112">
    <property type="entry name" value="Protein kinase-like (PK-like)"/>
    <property type="match status" value="1"/>
</dbReference>
<dbReference type="Proteomes" id="UP000077927">
    <property type="component" value="Chromosome 1"/>
</dbReference>
<dbReference type="SUPFAM" id="SSF52540">
    <property type="entry name" value="P-loop containing nucleoside triphosphate hydrolases"/>
    <property type="match status" value="1"/>
</dbReference>
<name>A0AAC9BF49_9RALS</name>
<evidence type="ECO:0000259" key="1">
    <source>
        <dbReference type="PROSITE" id="PS50011"/>
    </source>
</evidence>
<evidence type="ECO:0000313" key="2">
    <source>
        <dbReference type="EMBL" id="ANH73123.1"/>
    </source>
</evidence>
<dbReference type="InterPro" id="IPR027417">
    <property type="entry name" value="P-loop_NTPase"/>
</dbReference>
<keyword evidence="2" id="KW-0418">Kinase</keyword>
<reference evidence="2 3" key="1">
    <citation type="submission" date="2015-09" db="EMBL/GenBank/DDBJ databases">
        <authorList>
            <person name="Xu Y."/>
            <person name="Nagy A."/>
            <person name="Liu N.T."/>
            <person name="Nou X."/>
        </authorList>
    </citation>
    <scope>NUCLEOTIDE SEQUENCE [LARGE SCALE GENOMIC DNA]</scope>
    <source>
        <strain evidence="2 3">FC1138</strain>
    </source>
</reference>
<dbReference type="AlphaFoldDB" id="A0AAC9BF49"/>
<dbReference type="EMBL" id="CP012605">
    <property type="protein sequence ID" value="ANH73123.1"/>
    <property type="molecule type" value="Genomic_DNA"/>
</dbReference>
<dbReference type="InterPro" id="IPR056955">
    <property type="entry name" value="ORC-CDC6-like"/>
</dbReference>
<organism evidence="2 3">
    <name type="scientific">Ralstonia insidiosa</name>
    <dbReference type="NCBI Taxonomy" id="190721"/>
    <lineage>
        <taxon>Bacteria</taxon>
        <taxon>Pseudomonadati</taxon>
        <taxon>Pseudomonadota</taxon>
        <taxon>Betaproteobacteria</taxon>
        <taxon>Burkholderiales</taxon>
        <taxon>Burkholderiaceae</taxon>
        <taxon>Ralstonia</taxon>
    </lineage>
</organism>
<keyword evidence="2" id="KW-0808">Transferase</keyword>
<dbReference type="KEGG" id="rin:ACS15_2940"/>
<evidence type="ECO:0000313" key="3">
    <source>
        <dbReference type="Proteomes" id="UP000077927"/>
    </source>
</evidence>
<dbReference type="PROSITE" id="PS50011">
    <property type="entry name" value="PROTEIN_KINASE_DOM"/>
    <property type="match status" value="1"/>
</dbReference>
<accession>A0AAC9BF49</accession>
<dbReference type="InterPro" id="IPR011009">
    <property type="entry name" value="Kinase-like_dom_sf"/>
</dbReference>
<dbReference type="GO" id="GO:0005524">
    <property type="term" value="F:ATP binding"/>
    <property type="evidence" value="ECO:0007669"/>
    <property type="project" value="InterPro"/>
</dbReference>
<proteinExistence type="predicted"/>
<dbReference type="InterPro" id="IPR000719">
    <property type="entry name" value="Prot_kinase_dom"/>
</dbReference>
<sequence>MQVRPTCAGRTVVGMAIATSAMVDVAQIIGNKTMDALSEAQRNWIDGAPIIPATLTVRALDGQSTHTYEVLDRDAEGRVHGLHKRRGWKGFVLRVRDPATHEEFAAKLAVPGDYKQPRLEQELLYTSKLRPAKSLFVCPMSVGLSAPPPGMPDAEEDFVCFIAPWVTGRTLEQYLQEDSLEIDFVCSVAMQVLRAITYLKRVELKHDDLHVGNVMISQVPAELALLADDEHRLEVSIIDLGSLKPSNQTTSKSRDDKICFVQILVELYNGLHRNRRVASSHPHFMRRFLQFIEKLVDEDQARHFPIENQIAQELQVLQRELEEVEIDESKFQPFEAISAEHLADDATLLELFVETLPWMQDIQERKPIVLTGPRGCGKSMIFRYLAVRTHLGLRAQNAERGRASPFDSFGVYISCAAHLQNNLSWLARKEGRAEQRAHEIATYFQLIVARELLKSLGMAYADSVANRAFRLDEAGFDNIVALISSYFSRPVESARLTNRSRILHFADDLDALRVQLHGTLLRDGEWNDHLPDTFLADLTGKLGSVFPYFKRHQVVFLLDDYSSNRVQEEIQRILNKIIFERVPTHYFKISCEKFGFDPGDIDGVTLEETREFTTIDAGSRALADVDDHAAKRFVTNLIDRRLSRAGWAGRAEKLIGSSEPYADDVQLASYIREHGSTQGRRYYYHGLHALGRLWSGDTATVLQIVREMFVKGSVQRDTTAPITKAAQHEAIVSISKAFKERVDGLHPFGALMAKILGQYGAAVRDVMVKGRLNSAKEPYRLYRLEMTKDEPRSTIALLRDLDPELGSLARELLRRAIFIELQDSRAKEGLSKQTMRWELRRIFNPAFGLSLKRDSYLGVRDIEELQTFLTAPERFADRARMSYATKSGADRFSGELFEDTDD</sequence>
<dbReference type="GO" id="GO:0004672">
    <property type="term" value="F:protein kinase activity"/>
    <property type="evidence" value="ECO:0007669"/>
    <property type="project" value="InterPro"/>
</dbReference>